<feature type="region of interest" description="Disordered" evidence="2">
    <location>
        <begin position="412"/>
        <end position="433"/>
    </location>
</feature>
<proteinExistence type="predicted"/>
<protein>
    <submittedName>
        <fullName evidence="3">F-box domain-containing protein</fullName>
    </submittedName>
</protein>
<dbReference type="Gene3D" id="1.20.1280.50">
    <property type="match status" value="1"/>
</dbReference>
<evidence type="ECO:0000313" key="4">
    <source>
        <dbReference type="Proteomes" id="UP000620124"/>
    </source>
</evidence>
<keyword evidence="1" id="KW-0175">Coiled coil</keyword>
<evidence type="ECO:0000256" key="1">
    <source>
        <dbReference type="SAM" id="Coils"/>
    </source>
</evidence>
<feature type="coiled-coil region" evidence="1">
    <location>
        <begin position="17"/>
        <end position="51"/>
    </location>
</feature>
<organism evidence="3 4">
    <name type="scientific">Mycena venus</name>
    <dbReference type="NCBI Taxonomy" id="2733690"/>
    <lineage>
        <taxon>Eukaryota</taxon>
        <taxon>Fungi</taxon>
        <taxon>Dikarya</taxon>
        <taxon>Basidiomycota</taxon>
        <taxon>Agaricomycotina</taxon>
        <taxon>Agaricomycetes</taxon>
        <taxon>Agaricomycetidae</taxon>
        <taxon>Agaricales</taxon>
        <taxon>Marasmiineae</taxon>
        <taxon>Mycenaceae</taxon>
        <taxon>Mycena</taxon>
    </lineage>
</organism>
<dbReference type="OrthoDB" id="3030719at2759"/>
<dbReference type="Proteomes" id="UP000620124">
    <property type="component" value="Unassembled WGS sequence"/>
</dbReference>
<keyword evidence="4" id="KW-1185">Reference proteome</keyword>
<name>A0A8H6XL65_9AGAR</name>
<sequence>MKHVAHQKATASKRVALADARTRIADIEAQILELERLFQSLEEEKAVLQDQLDSYVYPVLTLPNEIVSEIFIRFLPIYPKRPPKSGLLSPTILGHICRTWRDIAFSTPALWRSIGVFIPTADPKRIEAESRAMKIMLTRSGSCPLSIDMVSSLFSQRQLDPFVDSIASYCDRWEHLRLFASSRHLYALEGPLPLLRTLTLGLWRTQKDDSRLPNAFHTAPLLRQVALSRYYHCLHAMLPWSQLTVLVVNSIMPHKCGLVLNHTPRLVHCRLVLKNTDDAQASPVPHNAITLQCLEMLVLRTHEAGDEILDGILPALTLPALCRLQISVALFWPSPIDTLRALLSRSDCALQKLRILDVYHQVNRACARSVKLYREAFPTVAVSFAQEMDVKPMFSCFEYYRSDSDHQNNFDTDEELSVWGDGNTSEDDSDFDL</sequence>
<dbReference type="AlphaFoldDB" id="A0A8H6XL65"/>
<evidence type="ECO:0000313" key="3">
    <source>
        <dbReference type="EMBL" id="KAF7343283.1"/>
    </source>
</evidence>
<dbReference type="EMBL" id="JACAZI010000016">
    <property type="protein sequence ID" value="KAF7343283.1"/>
    <property type="molecule type" value="Genomic_DNA"/>
</dbReference>
<comment type="caution">
    <text evidence="3">The sequence shown here is derived from an EMBL/GenBank/DDBJ whole genome shotgun (WGS) entry which is preliminary data.</text>
</comment>
<accession>A0A8H6XL65</accession>
<evidence type="ECO:0000256" key="2">
    <source>
        <dbReference type="SAM" id="MobiDB-lite"/>
    </source>
</evidence>
<reference evidence="3" key="1">
    <citation type="submission" date="2020-05" db="EMBL/GenBank/DDBJ databases">
        <title>Mycena genomes resolve the evolution of fungal bioluminescence.</title>
        <authorList>
            <person name="Tsai I.J."/>
        </authorList>
    </citation>
    <scope>NUCLEOTIDE SEQUENCE</scope>
    <source>
        <strain evidence="3">CCC161011</strain>
    </source>
</reference>
<gene>
    <name evidence="3" type="ORF">MVEN_01760400</name>
</gene>
<feature type="compositionally biased region" description="Acidic residues" evidence="2">
    <location>
        <begin position="424"/>
        <end position="433"/>
    </location>
</feature>